<comment type="caution">
    <text evidence="1">The sequence shown here is derived from an EMBL/GenBank/DDBJ whole genome shotgun (WGS) entry which is preliminary data.</text>
</comment>
<evidence type="ECO:0000313" key="1">
    <source>
        <dbReference type="EMBL" id="GMI64175.1"/>
    </source>
</evidence>
<dbReference type="CDD" id="cd06222">
    <property type="entry name" value="RNase_H_like"/>
    <property type="match status" value="1"/>
</dbReference>
<dbReference type="EMBL" id="BSYR01000003">
    <property type="protein sequence ID" value="GMI64175.1"/>
    <property type="molecule type" value="Genomic_DNA"/>
</dbReference>
<evidence type="ECO:0008006" key="3">
    <source>
        <dbReference type="Google" id="ProtNLM"/>
    </source>
</evidence>
<reference evidence="1" key="1">
    <citation type="submission" date="2023-05" db="EMBL/GenBank/DDBJ databases">
        <title>Genome and transcriptome analyses reveal genes involved in the formation of fine ridges on petal epidermal cells in Hibiscus trionum.</title>
        <authorList>
            <person name="Koshimizu S."/>
            <person name="Masuda S."/>
            <person name="Ishii T."/>
            <person name="Shirasu K."/>
            <person name="Hoshino A."/>
            <person name="Arita M."/>
        </authorList>
    </citation>
    <scope>NUCLEOTIDE SEQUENCE</scope>
    <source>
        <strain evidence="1">Hamamatsu line</strain>
    </source>
</reference>
<dbReference type="PANTHER" id="PTHR47723:SF19">
    <property type="entry name" value="POLYNUCLEOTIDYL TRANSFERASE, RIBONUCLEASE H-LIKE SUPERFAMILY PROTEIN"/>
    <property type="match status" value="1"/>
</dbReference>
<proteinExistence type="predicted"/>
<dbReference type="InterPro" id="IPR053151">
    <property type="entry name" value="RNase_H-like"/>
</dbReference>
<name>A0A9W7LI12_HIBTR</name>
<evidence type="ECO:0000313" key="2">
    <source>
        <dbReference type="Proteomes" id="UP001165190"/>
    </source>
</evidence>
<dbReference type="Proteomes" id="UP001165190">
    <property type="component" value="Unassembled WGS sequence"/>
</dbReference>
<protein>
    <recommendedName>
        <fullName evidence="3">RNase H type-1 domain-containing protein</fullName>
    </recommendedName>
</protein>
<gene>
    <name evidence="1" type="ORF">HRI_000086800</name>
</gene>
<dbReference type="PANTHER" id="PTHR47723">
    <property type="entry name" value="OS05G0353850 PROTEIN"/>
    <property type="match status" value="1"/>
</dbReference>
<dbReference type="AlphaFoldDB" id="A0A9W7LI12"/>
<dbReference type="OrthoDB" id="1002608at2759"/>
<dbReference type="InterPro" id="IPR044730">
    <property type="entry name" value="RNase_H-like_dom_plant"/>
</dbReference>
<organism evidence="1 2">
    <name type="scientific">Hibiscus trionum</name>
    <name type="common">Flower of an hour</name>
    <dbReference type="NCBI Taxonomy" id="183268"/>
    <lineage>
        <taxon>Eukaryota</taxon>
        <taxon>Viridiplantae</taxon>
        <taxon>Streptophyta</taxon>
        <taxon>Embryophyta</taxon>
        <taxon>Tracheophyta</taxon>
        <taxon>Spermatophyta</taxon>
        <taxon>Magnoliopsida</taxon>
        <taxon>eudicotyledons</taxon>
        <taxon>Gunneridae</taxon>
        <taxon>Pentapetalae</taxon>
        <taxon>rosids</taxon>
        <taxon>malvids</taxon>
        <taxon>Malvales</taxon>
        <taxon>Malvaceae</taxon>
        <taxon>Malvoideae</taxon>
        <taxon>Hibiscus</taxon>
    </lineage>
</organism>
<accession>A0A9W7LI12</accession>
<sequence length="157" mass="17229">MLQTMGSTFSVSATVPKTATGQTLHWLLPPSGWHKLNVDGIYSRSTESVACGGVICNDSENWVLGYSRRIGVCTTLEAKFWGLFKGILVQNDRNCLLLKNKVGMAFSPNWGKEANNGNVVLPHVGNSPKLNVGMRFQKRLFPLVMIFSANQTSLEAL</sequence>
<keyword evidence="2" id="KW-1185">Reference proteome</keyword>